<reference evidence="2 3" key="1">
    <citation type="submission" date="2015-06" db="EMBL/GenBank/DDBJ databases">
        <authorList>
            <person name="Wibberg Daniel"/>
        </authorList>
    </citation>
    <scope>NUCLEOTIDE SEQUENCE [LARGE SCALE GENOMIC DNA]</scope>
    <source>
        <strain evidence="2 3">T3/55T</strain>
    </source>
</reference>
<accession>A0A0H5SJU4</accession>
<dbReference type="InterPro" id="IPR011646">
    <property type="entry name" value="KAP_P-loop"/>
</dbReference>
<dbReference type="SMART" id="SM00382">
    <property type="entry name" value="AAA"/>
    <property type="match status" value="1"/>
</dbReference>
<dbReference type="InterPro" id="IPR052754">
    <property type="entry name" value="NTPase_KAP_P-loop"/>
</dbReference>
<dbReference type="Gene3D" id="3.40.50.300">
    <property type="entry name" value="P-loop containing nucleotide triphosphate hydrolases"/>
    <property type="match status" value="1"/>
</dbReference>
<dbReference type="InterPro" id="IPR003593">
    <property type="entry name" value="AAA+_ATPase"/>
</dbReference>
<name>A0A0H5SJU4_HERHM</name>
<dbReference type="EMBL" id="CVTD020000028">
    <property type="protein sequence ID" value="CRZ35784.1"/>
    <property type="molecule type" value="Genomic_DNA"/>
</dbReference>
<protein>
    <recommendedName>
        <fullName evidence="1">AAA+ ATPase domain-containing protein</fullName>
    </recommendedName>
</protein>
<dbReference type="PANTHER" id="PTHR22674:SF6">
    <property type="entry name" value="NTPASE KAP FAMILY P-LOOP DOMAIN-CONTAINING PROTEIN 1"/>
    <property type="match status" value="1"/>
</dbReference>
<organism evidence="2 3">
    <name type="scientific">Herbinix hemicellulosilytica</name>
    <dbReference type="NCBI Taxonomy" id="1564487"/>
    <lineage>
        <taxon>Bacteria</taxon>
        <taxon>Bacillati</taxon>
        <taxon>Bacillota</taxon>
        <taxon>Clostridia</taxon>
        <taxon>Lachnospirales</taxon>
        <taxon>Lachnospiraceae</taxon>
        <taxon>Herbinix</taxon>
    </lineage>
</organism>
<evidence type="ECO:0000313" key="3">
    <source>
        <dbReference type="Proteomes" id="UP000236497"/>
    </source>
</evidence>
<dbReference type="SUPFAM" id="SSF52540">
    <property type="entry name" value="P-loop containing nucleoside triphosphate hydrolases"/>
    <property type="match status" value="1"/>
</dbReference>
<dbReference type="RefSeq" id="WP_158245972.1">
    <property type="nucleotide sequence ID" value="NZ_CVTD020000028.1"/>
</dbReference>
<keyword evidence="3" id="KW-1185">Reference proteome</keyword>
<gene>
    <name evidence="2" type="ORF">HHT355_2601</name>
</gene>
<feature type="domain" description="AAA+ ATPase" evidence="1">
    <location>
        <begin position="36"/>
        <end position="226"/>
    </location>
</feature>
<dbReference type="Proteomes" id="UP000236497">
    <property type="component" value="Unassembled WGS sequence"/>
</dbReference>
<evidence type="ECO:0000313" key="2">
    <source>
        <dbReference type="EMBL" id="CRZ35784.1"/>
    </source>
</evidence>
<proteinExistence type="predicted"/>
<dbReference type="AlphaFoldDB" id="A0A0H5SJU4"/>
<evidence type="ECO:0000259" key="1">
    <source>
        <dbReference type="SMART" id="SM00382"/>
    </source>
</evidence>
<sequence length="744" mass="87164">MFYSDRPINSNKEDQLGRSNFAKLLAKAIYNLNNKDTFTIALSGKWGSGKTSLVNMMLKELEENQKDINDNNKIIIIRFEPWNFYDANQLLSQFFIRLSSELRSKGDTNLAKVGDAVEKYAEAFDLAEMIPYVGKPLALIGKNCTKILGKRMKKGFDESDILKQKEFVINLLIKQNKRILIVIDDIDRLSNEQIRQVFQLIASVAKFPNMIYLLVFDKDIVIKALEKVQEGEGEDYLKKIIQMPIQIPDIPKEKLRQVFFNRLTSILNEFKDISFQQSRWQRLYMMCIDPFINNLRDINRLCNSIKFKLISIYSEIDFTDIVIISAIEIFLPQIYEWIKNNKSFLTGEFNVELLLWNRKSQKEMYDFYYSEIKTLLHQKNKEKIKTDKDKKDDIETVITCLSHLFPYFGQKIGRAYEVNDLNMFRKNNLIAHPEKFNRYFDLDLNNVGLRKAEINKAVYSLNQDELKNYLLDQDKKGISYEFLEEINAMRSEIPSERAKIIIDVLLETSTELDVITNKMIFSVSSSFYAKHMIIDLLDIIDPSERLSFLINKINNANIAILQTIATIINTIELGYGRLAANGIERAYKKVITLDELIKLEEIFILRLKAILNEYNLFDFRDWKMVCYLLENFDSDFASEYLSNALNEEKNIARYLEDSVVAWTGNDVEYEITENYKKYLTEDRIFHAINNLVESGDLFMLPEETQYKCVAFYIKVSGNYKYSKYIPKSDVIKLLKNIEEKRVIK</sequence>
<dbReference type="PANTHER" id="PTHR22674">
    <property type="entry name" value="NTPASE, KAP FAMILY P-LOOP DOMAIN-CONTAINING 1"/>
    <property type="match status" value="1"/>
</dbReference>
<dbReference type="InterPro" id="IPR027417">
    <property type="entry name" value="P-loop_NTPase"/>
</dbReference>
<dbReference type="Pfam" id="PF07693">
    <property type="entry name" value="KAP_NTPase"/>
    <property type="match status" value="1"/>
</dbReference>